<name>A0ABD2YK83_9GENT</name>
<protein>
    <recommendedName>
        <fullName evidence="1">EDR1/CTR1/ARMC3-like peptidase-like domain-containing protein</fullName>
    </recommendedName>
</protein>
<organism evidence="2 3">
    <name type="scientific">Cinchona calisaya</name>
    <dbReference type="NCBI Taxonomy" id="153742"/>
    <lineage>
        <taxon>Eukaryota</taxon>
        <taxon>Viridiplantae</taxon>
        <taxon>Streptophyta</taxon>
        <taxon>Embryophyta</taxon>
        <taxon>Tracheophyta</taxon>
        <taxon>Spermatophyta</taxon>
        <taxon>Magnoliopsida</taxon>
        <taxon>eudicotyledons</taxon>
        <taxon>Gunneridae</taxon>
        <taxon>Pentapetalae</taxon>
        <taxon>asterids</taxon>
        <taxon>lamiids</taxon>
        <taxon>Gentianales</taxon>
        <taxon>Rubiaceae</taxon>
        <taxon>Cinchonoideae</taxon>
        <taxon>Cinchoneae</taxon>
        <taxon>Cinchona</taxon>
    </lineage>
</organism>
<evidence type="ECO:0000313" key="3">
    <source>
        <dbReference type="Proteomes" id="UP001630127"/>
    </source>
</evidence>
<keyword evidence="3" id="KW-1185">Reference proteome</keyword>
<dbReference type="PANTHER" id="PTHR24359">
    <property type="entry name" value="SERINE/THREONINE-PROTEIN KINASE SBK1"/>
    <property type="match status" value="1"/>
</dbReference>
<dbReference type="AlphaFoldDB" id="A0ABD2YK83"/>
<dbReference type="EMBL" id="JBJUIK010000013">
    <property type="protein sequence ID" value="KAL3507816.1"/>
    <property type="molecule type" value="Genomic_DNA"/>
</dbReference>
<comment type="caution">
    <text evidence="2">The sequence shown here is derived from an EMBL/GenBank/DDBJ whole genome shotgun (WGS) entry which is preliminary data.</text>
</comment>
<accession>A0ABD2YK83</accession>
<feature type="domain" description="EDR1/CTR1/ARMC3-like peptidase-like" evidence="1">
    <location>
        <begin position="9"/>
        <end position="57"/>
    </location>
</feature>
<dbReference type="InterPro" id="IPR055164">
    <property type="entry name" value="EDR1/CTR1/ARMC3-like_pept-like"/>
</dbReference>
<gene>
    <name evidence="2" type="ORF">ACH5RR_033198</name>
</gene>
<reference evidence="2 3" key="1">
    <citation type="submission" date="2024-11" db="EMBL/GenBank/DDBJ databases">
        <title>A near-complete genome assembly of Cinchona calisaya.</title>
        <authorList>
            <person name="Lian D.C."/>
            <person name="Zhao X.W."/>
            <person name="Wei L."/>
        </authorList>
    </citation>
    <scope>NUCLEOTIDE SEQUENCE [LARGE SCALE GENOMIC DNA]</scope>
    <source>
        <tissue evidence="2">Nenye</tissue>
    </source>
</reference>
<proteinExistence type="predicted"/>
<evidence type="ECO:0000313" key="2">
    <source>
        <dbReference type="EMBL" id="KAL3507816.1"/>
    </source>
</evidence>
<dbReference type="Pfam" id="PF14381">
    <property type="entry name" value="EDR1_CTR1_ARMC3_pept"/>
    <property type="match status" value="1"/>
</dbReference>
<evidence type="ECO:0000259" key="1">
    <source>
        <dbReference type="Pfam" id="PF14381"/>
    </source>
</evidence>
<sequence>MKARRNSVFGNLQFGVCRHRALLMKYLCDRVEPPIPCELVRGFLDFSPHAWNVIAVKRGRLWVCMIVDACHPHDIREETDTEYFCRYAPLSRMTVSDARDASTTLMECKIGSLEVAAKVRKLEVSGMFVDEIWSFELNCLGEARMLGSLKHSCIVKYYGHQISSNWASSSGGKSNMRILQSAILMEYN</sequence>
<dbReference type="PANTHER" id="PTHR24359:SF1">
    <property type="entry name" value="INHIBITOR OF NUCLEAR FACTOR KAPPA-B KINASE EPSILON SUBUNIT HOMOLOG 1-RELATED"/>
    <property type="match status" value="1"/>
</dbReference>
<dbReference type="Proteomes" id="UP001630127">
    <property type="component" value="Unassembled WGS sequence"/>
</dbReference>